<reference evidence="5 6" key="1">
    <citation type="journal article" date="2021" name="Hortic Res">
        <title>The domestication of Cucurbita argyrosperma as revealed by the genome of its wild relative.</title>
        <authorList>
            <person name="Barrera-Redondo J."/>
            <person name="Sanchez-de la Vega G."/>
            <person name="Aguirre-Liguori J.A."/>
            <person name="Castellanos-Morales G."/>
            <person name="Gutierrez-Guerrero Y.T."/>
            <person name="Aguirre-Dugua X."/>
            <person name="Aguirre-Planter E."/>
            <person name="Tenaillon M.I."/>
            <person name="Lira-Saade R."/>
            <person name="Eguiarte L.E."/>
        </authorList>
    </citation>
    <scope>NUCLEOTIDE SEQUENCE [LARGE SCALE GENOMIC DNA]</scope>
    <source>
        <strain evidence="5">JBR-2021</strain>
    </source>
</reference>
<protein>
    <recommendedName>
        <fullName evidence="7">Mucin-19-like</fullName>
    </recommendedName>
</protein>
<feature type="compositionally biased region" description="Basic and acidic residues" evidence="2">
    <location>
        <begin position="970"/>
        <end position="979"/>
    </location>
</feature>
<feature type="region of interest" description="Disordered" evidence="2">
    <location>
        <begin position="1589"/>
        <end position="1612"/>
    </location>
</feature>
<dbReference type="InterPro" id="IPR001025">
    <property type="entry name" value="BAH_dom"/>
</dbReference>
<feature type="compositionally biased region" description="Polar residues" evidence="2">
    <location>
        <begin position="569"/>
        <end position="580"/>
    </location>
</feature>
<evidence type="ECO:0000313" key="6">
    <source>
        <dbReference type="Proteomes" id="UP000685013"/>
    </source>
</evidence>
<name>A0AAV6MGG5_9ROSI</name>
<feature type="region of interest" description="Disordered" evidence="2">
    <location>
        <begin position="410"/>
        <end position="452"/>
    </location>
</feature>
<feature type="domain" description="TFIIS N-terminal" evidence="4">
    <location>
        <begin position="328"/>
        <end position="407"/>
    </location>
</feature>
<feature type="region of interest" description="Disordered" evidence="2">
    <location>
        <begin position="498"/>
        <end position="585"/>
    </location>
</feature>
<evidence type="ECO:0000256" key="1">
    <source>
        <dbReference type="PROSITE-ProRule" id="PRU00649"/>
    </source>
</evidence>
<dbReference type="InterPro" id="IPR017923">
    <property type="entry name" value="TFIIS_N"/>
</dbReference>
<dbReference type="SMART" id="SM00439">
    <property type="entry name" value="BAH"/>
    <property type="match status" value="1"/>
</dbReference>
<sequence length="1637" mass="176026">MHGSGGERWKQRRHMWPVHSNSTAVACELSAPDFFLKDGRKIHVGDCALFKPPLDSPPFIGIIRSFKSDKETNLRLDVNWLYRPADVKLPKGLSLDAAPNEIFYSFHKDEIPVASLLHPCKVAFLRKGIELPSSISSFVCRRVYDTDNKCLWWLTDRDYINERQEEVDQLLEKTRREMHGVVQSGGRSPKPLNGSLPAVQQKSGSESIPNSSSLTSHVKSKKRERGDQGSEPTKRERLCKTEDGEFSPFRTESTLKNEIAKITDKGGLIDFEGVENFVKLIQPDSSGQKLDLADRVMLADVIAVTDRIDCLGWFLQLRGLPVLDEWLQEVRKGKICDGNGTKGSVKTVEDFLLALLRALDKLPVNLNALQSCYIGKSVNHLRTHKNAEIQKKARSLVDTWKKRVEAEMDVNDAKSESSHGVSWPSKSGPLEVSQVGSKKAGGSGDDCVKSSTHSNMFKHSQAKFCPTEMVGKSSASSSSMKSSSSMVASSKDYNFKTLVGGNSDLPLTPIKEERSSSSSHSQNNSQSSDHAKTVASSCKEDTRSSNSGSGSVSKVSVGASRHRKPSNGVHLNTLTGTHKVSGSGKLNALNKSLTSEKASTASHEKSPDASLVEHGYSRLVVKLPNTCKNPVGTTRVVPEDQVVSCHKGSLHDEAGDNHEKKAKGRSDLLGASFATEVNSDQCHKKDQFLSSEEGKEVAASNERGRLAAANEGQSETNASLTGIISRPGKTYDASLGPINALIESCVKFSESNTSSSPGDVVGMNLLASVATGEISKSNNASPLDSPQERSPMAEESSDGNDGQLKILPEDIKCDEDDANGEAGGRSSSEPLDSNNMLHDRNGSHPASTSADSPKDGRGVAFGSSREHIMPSNAQQNMERTPSNCDTKPCAEECNASVAVGSSYGVEEGNTDTVETNQLSDQNELGQSRSLLVQEECTQLRENEIVDQTDDRATDNGVVLKSEVKTTSALEEEKQLDEKTPCLSSQLSGGDVQTHADLDSGSGMEEKLSSIPEIHADSQEEKIETATMVPDANSFDADFKDKKSNVNSEIHVNQIGKQTMIQVPPLSDRKDDCAVQDLGRTDDINNCCGGVSMHVESPAIPLPENDQDEKLSLNIPESTGTKDHVTSANPSLSAPRSDTVVKLDFDLNEGCSVDDATQDDVIGSSSSVQLPIFTPFSIPSASESFPVSVTVASAAKGSVVPPANSLANKVELGWKGSAATSAFRRAEPRKNLEMPLSLSDALVTTTSKEGRPPLDFDLNVPDQRLLEEVALSSNVPWKASVDPGLCDRGGGLDLDLNKVDESHDVGPCSIGRNRLELPISSRPFVSGGLGNCGFSASRNFDLNNGPSLDEMGAETVPLSQQNKNYMPFSSLLPGMKVNSGEIGNFYSLFPQGNSYSALTAIPSVLPGRGEQSYVPAAVSQRVFAPPTGTGFTAEIYRAPVLSSSPALAFPPANSFTYSGFPFETSFPVQSNNYSGCSTSYMDSSPGCSLGFPTITSHLLGPAGVAPTPYSRPFIMSYPTGSSAVGPEIGKWGSQGLDLNAGHGIIDKERFDEKLPLASRQLSVPSTQPFADEQLKMFQIGVAFHCGHQPSPGQRITDQEKEHSIRANSGTNNKKTVYDGAGVTVPSQMLQQHRWFSGS</sequence>
<feature type="compositionally biased region" description="Polar residues" evidence="2">
    <location>
        <begin position="198"/>
        <end position="217"/>
    </location>
</feature>
<proteinExistence type="predicted"/>
<dbReference type="CDD" id="cd00183">
    <property type="entry name" value="TFIIS_I"/>
    <property type="match status" value="1"/>
</dbReference>
<dbReference type="Pfam" id="PF08711">
    <property type="entry name" value="Med26"/>
    <property type="match status" value="1"/>
</dbReference>
<keyword evidence="1" id="KW-0539">Nucleus</keyword>
<evidence type="ECO:0000256" key="2">
    <source>
        <dbReference type="SAM" id="MobiDB-lite"/>
    </source>
</evidence>
<dbReference type="InterPro" id="IPR003617">
    <property type="entry name" value="TFIIS/CRSP70_N_sub"/>
</dbReference>
<keyword evidence="6" id="KW-1185">Reference proteome</keyword>
<dbReference type="SMART" id="SM00509">
    <property type="entry name" value="TFS2N"/>
    <property type="match status" value="1"/>
</dbReference>
<feature type="region of interest" description="Disordered" evidence="2">
    <location>
        <begin position="775"/>
        <end position="862"/>
    </location>
</feature>
<feature type="compositionally biased region" description="Low complexity" evidence="2">
    <location>
        <begin position="544"/>
        <end position="559"/>
    </location>
</feature>
<feature type="compositionally biased region" description="Polar residues" evidence="2">
    <location>
        <begin position="825"/>
        <end position="836"/>
    </location>
</feature>
<evidence type="ECO:0008006" key="7">
    <source>
        <dbReference type="Google" id="ProtNLM"/>
    </source>
</evidence>
<feature type="domain" description="BAH" evidence="3">
    <location>
        <begin position="40"/>
        <end position="155"/>
    </location>
</feature>
<dbReference type="Pfam" id="PF01426">
    <property type="entry name" value="BAH"/>
    <property type="match status" value="1"/>
</dbReference>
<feature type="compositionally biased region" description="Low complexity" evidence="2">
    <location>
        <begin position="516"/>
        <end position="528"/>
    </location>
</feature>
<feature type="compositionally biased region" description="Basic and acidic residues" evidence="2">
    <location>
        <begin position="224"/>
        <end position="243"/>
    </location>
</feature>
<dbReference type="Proteomes" id="UP000685013">
    <property type="component" value="Chromosome 14"/>
</dbReference>
<dbReference type="PROSITE" id="PS51319">
    <property type="entry name" value="TFIIS_N"/>
    <property type="match status" value="1"/>
</dbReference>
<feature type="region of interest" description="Disordered" evidence="2">
    <location>
        <begin position="970"/>
        <end position="992"/>
    </location>
</feature>
<feature type="region of interest" description="Disordered" evidence="2">
    <location>
        <begin position="178"/>
        <end position="243"/>
    </location>
</feature>
<evidence type="ECO:0000313" key="5">
    <source>
        <dbReference type="EMBL" id="KAG6581007.1"/>
    </source>
</evidence>
<dbReference type="PANTHER" id="PTHR46548">
    <property type="entry name" value="BAH AND TFIIS DOMAIN-CONTAINING PROTEIN-RELATED"/>
    <property type="match status" value="1"/>
</dbReference>
<dbReference type="EMBL" id="JAGKQH010000014">
    <property type="protein sequence ID" value="KAG6581007.1"/>
    <property type="molecule type" value="Genomic_DNA"/>
</dbReference>
<gene>
    <name evidence="5" type="ORF">SDJN03_21009</name>
</gene>
<feature type="non-terminal residue" evidence="5">
    <location>
        <position position="1"/>
    </location>
</feature>
<comment type="caution">
    <text evidence="5">The sequence shown here is derived from an EMBL/GenBank/DDBJ whole genome shotgun (WGS) entry which is preliminary data.</text>
</comment>
<evidence type="ECO:0000259" key="3">
    <source>
        <dbReference type="PROSITE" id="PS51038"/>
    </source>
</evidence>
<dbReference type="PANTHER" id="PTHR46548:SF2">
    <property type="entry name" value="BAH DOMAIN-CONTAINING PROTEIN"/>
    <property type="match status" value="1"/>
</dbReference>
<organism evidence="5 6">
    <name type="scientific">Cucurbita argyrosperma subsp. sororia</name>
    <dbReference type="NCBI Taxonomy" id="37648"/>
    <lineage>
        <taxon>Eukaryota</taxon>
        <taxon>Viridiplantae</taxon>
        <taxon>Streptophyta</taxon>
        <taxon>Embryophyta</taxon>
        <taxon>Tracheophyta</taxon>
        <taxon>Spermatophyta</taxon>
        <taxon>Magnoliopsida</taxon>
        <taxon>eudicotyledons</taxon>
        <taxon>Gunneridae</taxon>
        <taxon>Pentapetalae</taxon>
        <taxon>rosids</taxon>
        <taxon>fabids</taxon>
        <taxon>Cucurbitales</taxon>
        <taxon>Cucurbitaceae</taxon>
        <taxon>Cucurbiteae</taxon>
        <taxon>Cucurbita</taxon>
    </lineage>
</organism>
<comment type="subcellular location">
    <subcellularLocation>
        <location evidence="1">Nucleus</location>
    </subcellularLocation>
</comment>
<accession>A0AAV6MGG5</accession>
<evidence type="ECO:0000259" key="4">
    <source>
        <dbReference type="PROSITE" id="PS51319"/>
    </source>
</evidence>
<dbReference type="GO" id="GO:0005634">
    <property type="term" value="C:nucleus"/>
    <property type="evidence" value="ECO:0007669"/>
    <property type="project" value="UniProtKB-SubCell"/>
</dbReference>
<dbReference type="PROSITE" id="PS51038">
    <property type="entry name" value="BAH"/>
    <property type="match status" value="1"/>
</dbReference>
<feature type="compositionally biased region" description="Polar residues" evidence="2">
    <location>
        <begin position="775"/>
        <end position="784"/>
    </location>
</feature>
<dbReference type="GO" id="GO:0003682">
    <property type="term" value="F:chromatin binding"/>
    <property type="evidence" value="ECO:0007669"/>
    <property type="project" value="InterPro"/>
</dbReference>